<reference evidence="1" key="1">
    <citation type="journal article" date="2012" name="PLoS ONE">
        <title>Gene sets for utilization of primary and secondary nutrition supplies in the distal gut of endangered iberian lynx.</title>
        <authorList>
            <person name="Alcaide M."/>
            <person name="Messina E."/>
            <person name="Richter M."/>
            <person name="Bargiela R."/>
            <person name="Peplies J."/>
            <person name="Huws S.A."/>
            <person name="Newbold C.J."/>
            <person name="Golyshin P.N."/>
            <person name="Simon M.A."/>
            <person name="Lopez G."/>
            <person name="Yakimov M.M."/>
            <person name="Ferrer M."/>
        </authorList>
    </citation>
    <scope>NUCLEOTIDE SEQUENCE</scope>
</reference>
<dbReference type="EMBL" id="AMCI01001830">
    <property type="protein sequence ID" value="EJX04375.1"/>
    <property type="molecule type" value="Genomic_DNA"/>
</dbReference>
<evidence type="ECO:0000313" key="1">
    <source>
        <dbReference type="EMBL" id="EJX04375.1"/>
    </source>
</evidence>
<dbReference type="Gene3D" id="1.10.3710.10">
    <property type="entry name" value="DNA polymerase III clamp loader subunits, C-terminal domain"/>
    <property type="match status" value="1"/>
</dbReference>
<gene>
    <name evidence="1" type="ORF">EVA_07514</name>
</gene>
<dbReference type="InterPro" id="IPR008921">
    <property type="entry name" value="DNA_pol3_clamp-load_cplx_C"/>
</dbReference>
<dbReference type="SUPFAM" id="SSF48019">
    <property type="entry name" value="post-AAA+ oligomerization domain-like"/>
    <property type="match status" value="1"/>
</dbReference>
<dbReference type="GO" id="GO:0003677">
    <property type="term" value="F:DNA binding"/>
    <property type="evidence" value="ECO:0007669"/>
    <property type="project" value="InterPro"/>
</dbReference>
<protein>
    <submittedName>
        <fullName evidence="1">Uncharacterized protein</fullName>
    </submittedName>
</protein>
<sequence length="36" mass="4567">MHQQYLPNELKNTRYYEYGDNKIEQTAKKYWDEIKK</sequence>
<name>J9GV30_9ZZZZ</name>
<dbReference type="GO" id="GO:0006260">
    <property type="term" value="P:DNA replication"/>
    <property type="evidence" value="ECO:0007669"/>
    <property type="project" value="InterPro"/>
</dbReference>
<organism evidence="1">
    <name type="scientific">gut metagenome</name>
    <dbReference type="NCBI Taxonomy" id="749906"/>
    <lineage>
        <taxon>unclassified sequences</taxon>
        <taxon>metagenomes</taxon>
        <taxon>organismal metagenomes</taxon>
    </lineage>
</organism>
<dbReference type="AlphaFoldDB" id="J9GV30"/>
<proteinExistence type="predicted"/>
<comment type="caution">
    <text evidence="1">The sequence shown here is derived from an EMBL/GenBank/DDBJ whole genome shotgun (WGS) entry which is preliminary data.</text>
</comment>
<accession>J9GV30</accession>